<dbReference type="GO" id="GO:0046677">
    <property type="term" value="P:response to antibiotic"/>
    <property type="evidence" value="ECO:0007669"/>
    <property type="project" value="UniProtKB-KW"/>
</dbReference>
<dbReference type="GO" id="GO:0005886">
    <property type="term" value="C:plasma membrane"/>
    <property type="evidence" value="ECO:0007669"/>
    <property type="project" value="UniProtKB-SubCell"/>
</dbReference>
<evidence type="ECO:0000256" key="4">
    <source>
        <dbReference type="ARBA" id="ARBA00022741"/>
    </source>
</evidence>
<evidence type="ECO:0000256" key="1">
    <source>
        <dbReference type="ARBA" id="ARBA00004202"/>
    </source>
</evidence>
<keyword evidence="6" id="KW-0046">Antibiotic resistance</keyword>
<dbReference type="GO" id="GO:0005524">
    <property type="term" value="F:ATP binding"/>
    <property type="evidence" value="ECO:0007669"/>
    <property type="project" value="UniProtKB-KW"/>
</dbReference>
<keyword evidence="4" id="KW-0547">Nucleotide-binding</keyword>
<dbReference type="OrthoDB" id="9804819at2"/>
<comment type="subcellular location">
    <subcellularLocation>
        <location evidence="1">Cell membrane</location>
        <topology evidence="1">Peripheral membrane protein</topology>
    </subcellularLocation>
</comment>
<comment type="similarity">
    <text evidence="2">Belongs to the ABC transporter superfamily.</text>
</comment>
<dbReference type="Gene3D" id="3.40.50.300">
    <property type="entry name" value="P-loop containing nucleotide triphosphate hydrolases"/>
    <property type="match status" value="1"/>
</dbReference>
<sequence length="294" mass="32132">MLELSDITVKTERKTWLRDISLSVEPGLITGVIGARGSGKTELVRAIMGLIETDSGTITLEGRELGYGDRQNFGYLPAERGGYPHMKVMEQIVYFARLHGMTLGAAERNAVTLLARLDLSDRAYAPLHNLSGSEVACVEIASVIAADPDVVVLDEPFTGLDMKSADLVLSLLRDHAESGVPVIFTSDDWDETQRYADQVVVLSHGEIVEHDDVEALRKKGKPTYRAEFVNEKGAKDAEAALADIVSGDFVRKGSIVEFQTSDINRALNAVNGLSGLRNFTTQPANLEELFKERV</sequence>
<reference evidence="8 9" key="1">
    <citation type="submission" date="2017-09" db="EMBL/GenBank/DDBJ databases">
        <title>Bacterial strain isolated from the female urinary microbiota.</title>
        <authorList>
            <person name="Thomas-White K."/>
            <person name="Kumar N."/>
            <person name="Forster S."/>
            <person name="Putonti C."/>
            <person name="Lawley T."/>
            <person name="Wolfe A.J."/>
        </authorList>
    </citation>
    <scope>NUCLEOTIDE SEQUENCE [LARGE SCALE GENOMIC DNA]</scope>
    <source>
        <strain evidence="8 9">UMB1301</strain>
    </source>
</reference>
<keyword evidence="3" id="KW-0813">Transport</keyword>
<dbReference type="AlphaFoldDB" id="A0A2N6VLK6"/>
<proteinExistence type="inferred from homology"/>
<dbReference type="PANTHER" id="PTHR42711:SF5">
    <property type="entry name" value="ABC TRANSPORTER ATP-BINDING PROTEIN NATA"/>
    <property type="match status" value="1"/>
</dbReference>
<dbReference type="PANTHER" id="PTHR42711">
    <property type="entry name" value="ABC TRANSPORTER ATP-BINDING PROTEIN"/>
    <property type="match status" value="1"/>
</dbReference>
<evidence type="ECO:0000313" key="9">
    <source>
        <dbReference type="Proteomes" id="UP000235598"/>
    </source>
</evidence>
<dbReference type="InterPro" id="IPR003439">
    <property type="entry name" value="ABC_transporter-like_ATP-bd"/>
</dbReference>
<organism evidence="8 9">
    <name type="scientific">Brevibacterium paucivorans</name>
    <dbReference type="NCBI Taxonomy" id="170994"/>
    <lineage>
        <taxon>Bacteria</taxon>
        <taxon>Bacillati</taxon>
        <taxon>Actinomycetota</taxon>
        <taxon>Actinomycetes</taxon>
        <taxon>Micrococcales</taxon>
        <taxon>Brevibacteriaceae</taxon>
        <taxon>Brevibacterium</taxon>
    </lineage>
</organism>
<dbReference type="SMART" id="SM00382">
    <property type="entry name" value="AAA"/>
    <property type="match status" value="1"/>
</dbReference>
<gene>
    <name evidence="8" type="ORF">CJ199_07735</name>
</gene>
<dbReference type="Proteomes" id="UP000235598">
    <property type="component" value="Unassembled WGS sequence"/>
</dbReference>
<dbReference type="RefSeq" id="WP_102238920.1">
    <property type="nucleotide sequence ID" value="NZ_PNHK01000003.1"/>
</dbReference>
<name>A0A2N6VLK6_9MICO</name>
<dbReference type="EMBL" id="PNHK01000003">
    <property type="protein sequence ID" value="PMD04979.1"/>
    <property type="molecule type" value="Genomic_DNA"/>
</dbReference>
<dbReference type="Pfam" id="PF00005">
    <property type="entry name" value="ABC_tran"/>
    <property type="match status" value="1"/>
</dbReference>
<dbReference type="PROSITE" id="PS50893">
    <property type="entry name" value="ABC_TRANSPORTER_2"/>
    <property type="match status" value="1"/>
</dbReference>
<evidence type="ECO:0000256" key="6">
    <source>
        <dbReference type="ARBA" id="ARBA00023251"/>
    </source>
</evidence>
<feature type="domain" description="ABC transporter" evidence="7">
    <location>
        <begin position="2"/>
        <end position="229"/>
    </location>
</feature>
<evidence type="ECO:0000256" key="5">
    <source>
        <dbReference type="ARBA" id="ARBA00022840"/>
    </source>
</evidence>
<accession>A0A2N6VLK6</accession>
<evidence type="ECO:0000256" key="2">
    <source>
        <dbReference type="ARBA" id="ARBA00005417"/>
    </source>
</evidence>
<dbReference type="GO" id="GO:0016887">
    <property type="term" value="F:ATP hydrolysis activity"/>
    <property type="evidence" value="ECO:0007669"/>
    <property type="project" value="InterPro"/>
</dbReference>
<dbReference type="SUPFAM" id="SSF52540">
    <property type="entry name" value="P-loop containing nucleoside triphosphate hydrolases"/>
    <property type="match status" value="1"/>
</dbReference>
<dbReference type="InterPro" id="IPR003593">
    <property type="entry name" value="AAA+_ATPase"/>
</dbReference>
<comment type="caution">
    <text evidence="8">The sequence shown here is derived from an EMBL/GenBank/DDBJ whole genome shotgun (WGS) entry which is preliminary data.</text>
</comment>
<evidence type="ECO:0000256" key="3">
    <source>
        <dbReference type="ARBA" id="ARBA00022448"/>
    </source>
</evidence>
<keyword evidence="5 8" id="KW-0067">ATP-binding</keyword>
<protein>
    <submittedName>
        <fullName evidence="8">ABC transporter ATP-binding protein</fullName>
    </submittedName>
</protein>
<dbReference type="InterPro" id="IPR050763">
    <property type="entry name" value="ABC_transporter_ATP-binding"/>
</dbReference>
<dbReference type="InterPro" id="IPR027417">
    <property type="entry name" value="P-loop_NTPase"/>
</dbReference>
<evidence type="ECO:0000313" key="8">
    <source>
        <dbReference type="EMBL" id="PMD04979.1"/>
    </source>
</evidence>
<evidence type="ECO:0000259" key="7">
    <source>
        <dbReference type="PROSITE" id="PS50893"/>
    </source>
</evidence>